<feature type="transmembrane region" description="Helical" evidence="7">
    <location>
        <begin position="464"/>
        <end position="486"/>
    </location>
</feature>
<dbReference type="Proteomes" id="UP000775872">
    <property type="component" value="Unassembled WGS sequence"/>
</dbReference>
<dbReference type="AlphaFoldDB" id="A0A9N9Z6H8"/>
<evidence type="ECO:0000256" key="4">
    <source>
        <dbReference type="ARBA" id="ARBA00022989"/>
    </source>
</evidence>
<keyword evidence="2" id="KW-0813">Transport</keyword>
<evidence type="ECO:0000256" key="3">
    <source>
        <dbReference type="ARBA" id="ARBA00022692"/>
    </source>
</evidence>
<dbReference type="PIRSF" id="PIRSF006060">
    <property type="entry name" value="AA_transporter"/>
    <property type="match status" value="1"/>
</dbReference>
<protein>
    <recommendedName>
        <fullName evidence="10">Choline transport protein</fullName>
    </recommendedName>
</protein>
<evidence type="ECO:0000256" key="6">
    <source>
        <dbReference type="SAM" id="MobiDB-lite"/>
    </source>
</evidence>
<feature type="transmembrane region" description="Helical" evidence="7">
    <location>
        <begin position="437"/>
        <end position="458"/>
    </location>
</feature>
<feature type="transmembrane region" description="Helical" evidence="7">
    <location>
        <begin position="150"/>
        <end position="174"/>
    </location>
</feature>
<feature type="transmembrane region" description="Helical" evidence="7">
    <location>
        <begin position="261"/>
        <end position="284"/>
    </location>
</feature>
<gene>
    <name evidence="8" type="ORF">CSOL1703_00001894</name>
</gene>
<organism evidence="8 9">
    <name type="scientific">Clonostachys solani</name>
    <dbReference type="NCBI Taxonomy" id="160281"/>
    <lineage>
        <taxon>Eukaryota</taxon>
        <taxon>Fungi</taxon>
        <taxon>Dikarya</taxon>
        <taxon>Ascomycota</taxon>
        <taxon>Pezizomycotina</taxon>
        <taxon>Sordariomycetes</taxon>
        <taxon>Hypocreomycetidae</taxon>
        <taxon>Hypocreales</taxon>
        <taxon>Bionectriaceae</taxon>
        <taxon>Clonostachys</taxon>
    </lineage>
</organism>
<feature type="region of interest" description="Disordered" evidence="6">
    <location>
        <begin position="498"/>
        <end position="520"/>
    </location>
</feature>
<dbReference type="Pfam" id="PF13520">
    <property type="entry name" value="AA_permease_2"/>
    <property type="match status" value="1"/>
</dbReference>
<name>A0A9N9Z6H8_9HYPO</name>
<comment type="subcellular location">
    <subcellularLocation>
        <location evidence="1">Membrane</location>
        <topology evidence="1">Multi-pass membrane protein</topology>
    </subcellularLocation>
</comment>
<evidence type="ECO:0000313" key="8">
    <source>
        <dbReference type="EMBL" id="CAH0049931.1"/>
    </source>
</evidence>
<dbReference type="PANTHER" id="PTHR45649:SF11">
    <property type="entry name" value="TRANSPORTER, PUTATIVE (EUROFUNG)-RELATED"/>
    <property type="match status" value="1"/>
</dbReference>
<dbReference type="EMBL" id="CABFOC020000035">
    <property type="protein sequence ID" value="CAH0049931.1"/>
    <property type="molecule type" value="Genomic_DNA"/>
</dbReference>
<keyword evidence="4 7" id="KW-1133">Transmembrane helix</keyword>
<evidence type="ECO:0000313" key="9">
    <source>
        <dbReference type="Proteomes" id="UP000775872"/>
    </source>
</evidence>
<dbReference type="InterPro" id="IPR002293">
    <property type="entry name" value="AA/rel_permease1"/>
</dbReference>
<feature type="transmembrane region" description="Helical" evidence="7">
    <location>
        <begin position="311"/>
        <end position="334"/>
    </location>
</feature>
<feature type="transmembrane region" description="Helical" evidence="7">
    <location>
        <begin position="367"/>
        <end position="386"/>
    </location>
</feature>
<evidence type="ECO:0008006" key="10">
    <source>
        <dbReference type="Google" id="ProtNLM"/>
    </source>
</evidence>
<feature type="transmembrane region" description="Helical" evidence="7">
    <location>
        <begin position="106"/>
        <end position="138"/>
    </location>
</feature>
<dbReference type="PANTHER" id="PTHR45649">
    <property type="entry name" value="AMINO-ACID PERMEASE BAT1"/>
    <property type="match status" value="1"/>
</dbReference>
<dbReference type="GO" id="GO:0016020">
    <property type="term" value="C:membrane"/>
    <property type="evidence" value="ECO:0007669"/>
    <property type="project" value="UniProtKB-SubCell"/>
</dbReference>
<dbReference type="GO" id="GO:0022857">
    <property type="term" value="F:transmembrane transporter activity"/>
    <property type="evidence" value="ECO:0007669"/>
    <property type="project" value="InterPro"/>
</dbReference>
<keyword evidence="3 7" id="KW-0812">Transmembrane</keyword>
<comment type="caution">
    <text evidence="8">The sequence shown here is derived from an EMBL/GenBank/DDBJ whole genome shotgun (WGS) entry which is preliminary data.</text>
</comment>
<feature type="transmembrane region" description="Helical" evidence="7">
    <location>
        <begin position="27"/>
        <end position="48"/>
    </location>
</feature>
<proteinExistence type="predicted"/>
<feature type="transmembrane region" description="Helical" evidence="7">
    <location>
        <begin position="392"/>
        <end position="416"/>
    </location>
</feature>
<feature type="transmembrane region" description="Helical" evidence="7">
    <location>
        <begin position="60"/>
        <end position="85"/>
    </location>
</feature>
<evidence type="ECO:0000256" key="1">
    <source>
        <dbReference type="ARBA" id="ARBA00004141"/>
    </source>
</evidence>
<feature type="transmembrane region" description="Helical" evidence="7">
    <location>
        <begin position="181"/>
        <end position="201"/>
    </location>
</feature>
<dbReference type="OrthoDB" id="2417308at2759"/>
<keyword evidence="9" id="KW-1185">Reference proteome</keyword>
<evidence type="ECO:0000256" key="2">
    <source>
        <dbReference type="ARBA" id="ARBA00022448"/>
    </source>
</evidence>
<dbReference type="Gene3D" id="1.20.1740.10">
    <property type="entry name" value="Amino acid/polyamine transporter I"/>
    <property type="match status" value="1"/>
</dbReference>
<sequence length="520" mass="56549">MSSQGEADDRELEAQGYIPAMPRRFSLWSLLSLGFALTATWNAVGITIGTSLAESSSSGAVWTLVIAALMNLTVALGMAELASAYPNSGAQYYWSYKVASPEWAPFASYVSSCVSICGWWLGLASVCNFAAATVLAIYQLYFPEYTIHPWHQWLCYVVILCLAALLNILGMILIPALNQCLLYFSLSTLAVTIMAILIGAYPNYQSNTWVFADAENTNKSYSKGILSILCLLNSTYGFMGSDAGAHMAEEIPSPSINVPKIIVYPIIIGLATALPFAISCMYVITDVERVVNPPSGISLLEIYHQATGSRLVTSLLLGAFALCLFGCAAANITGSSRQIWAASRDNCHPMSAWLAVIHPRHQMPANAVFATVMFTAYWQIYGLIFVGSTTAFASMVSANIVFMMASYAIPQGIAAYRGRSSVLPPRNFDLGKLGLPVNVISCIWVGFLAVVACVPIARPVSLSNMNWVSAVILSITTYIVLAWHLWQRQLFKGPKQRQQVEEQGHVQASGHLPEKERKAD</sequence>
<keyword evidence="5 7" id="KW-0472">Membrane</keyword>
<evidence type="ECO:0000256" key="5">
    <source>
        <dbReference type="ARBA" id="ARBA00023136"/>
    </source>
</evidence>
<evidence type="ECO:0000256" key="7">
    <source>
        <dbReference type="SAM" id="Phobius"/>
    </source>
</evidence>
<reference evidence="8" key="1">
    <citation type="submission" date="2021-10" db="EMBL/GenBank/DDBJ databases">
        <authorList>
            <person name="Piombo E."/>
        </authorList>
    </citation>
    <scope>NUCLEOTIDE SEQUENCE</scope>
</reference>
<accession>A0A9N9Z6H8</accession>